<evidence type="ECO:0000259" key="1">
    <source>
        <dbReference type="Pfam" id="PF08241"/>
    </source>
</evidence>
<feature type="domain" description="Methyltransferase type 11" evidence="1">
    <location>
        <begin position="78"/>
        <end position="171"/>
    </location>
</feature>
<organism evidence="2">
    <name type="scientific">hydrothermal vent metagenome</name>
    <dbReference type="NCBI Taxonomy" id="652676"/>
    <lineage>
        <taxon>unclassified sequences</taxon>
        <taxon>metagenomes</taxon>
        <taxon>ecological metagenomes</taxon>
    </lineage>
</organism>
<reference evidence="2" key="1">
    <citation type="submission" date="2018-06" db="EMBL/GenBank/DDBJ databases">
        <authorList>
            <person name="Zhirakovskaya E."/>
        </authorList>
    </citation>
    <scope>NUCLEOTIDE SEQUENCE</scope>
</reference>
<dbReference type="SUPFAM" id="SSF53335">
    <property type="entry name" value="S-adenosyl-L-methionine-dependent methyltransferases"/>
    <property type="match status" value="1"/>
</dbReference>
<name>A0A3B1BIF3_9ZZZZ</name>
<dbReference type="EMBL" id="UOFW01000101">
    <property type="protein sequence ID" value="VAX04657.1"/>
    <property type="molecule type" value="Genomic_DNA"/>
</dbReference>
<accession>A0A3B1BIF3</accession>
<dbReference type="GO" id="GO:0008757">
    <property type="term" value="F:S-adenosylmethionine-dependent methyltransferase activity"/>
    <property type="evidence" value="ECO:0007669"/>
    <property type="project" value="InterPro"/>
</dbReference>
<dbReference type="InterPro" id="IPR029063">
    <property type="entry name" value="SAM-dependent_MTases_sf"/>
</dbReference>
<protein>
    <recommendedName>
        <fullName evidence="1">Methyltransferase type 11 domain-containing protein</fullName>
    </recommendedName>
</protein>
<dbReference type="AlphaFoldDB" id="A0A3B1BIF3"/>
<sequence>MKSNKPTPSFLDYLDLSLLRISKRRRSKIENDSDNFYESFFTVDDIVKYECDVRNEWRFNVMQKLLSDVISSGEGIFVDVGCGLGFSSRFIPGNFSYKGIEFSEQTFNFAKNLHSGVKNTEFIQGGFPRLPIEDSVADFVICTEVIEHIEDDGKAISELYRILKPGGYLWITVPSTYYWQDYFRLIGHYRHYTGTLFSKQLENCGFEIHKRIPQFNKYWRYYQYTWVLMQIFEKVCRATISKELQILKTKWYQNRKNKIISKLENMNQKEKELLTSTSILVKKSV</sequence>
<dbReference type="Gene3D" id="3.40.50.150">
    <property type="entry name" value="Vaccinia Virus protein VP39"/>
    <property type="match status" value="1"/>
</dbReference>
<dbReference type="CDD" id="cd02440">
    <property type="entry name" value="AdoMet_MTases"/>
    <property type="match status" value="1"/>
</dbReference>
<dbReference type="PANTHER" id="PTHR43861">
    <property type="entry name" value="TRANS-ACONITATE 2-METHYLTRANSFERASE-RELATED"/>
    <property type="match status" value="1"/>
</dbReference>
<dbReference type="Pfam" id="PF08241">
    <property type="entry name" value="Methyltransf_11"/>
    <property type="match status" value="1"/>
</dbReference>
<proteinExistence type="predicted"/>
<gene>
    <name evidence="2" type="ORF">MNBD_ALPHA03-2016</name>
</gene>
<evidence type="ECO:0000313" key="2">
    <source>
        <dbReference type="EMBL" id="VAX04657.1"/>
    </source>
</evidence>
<dbReference type="InterPro" id="IPR013216">
    <property type="entry name" value="Methyltransf_11"/>
</dbReference>